<proteinExistence type="predicted"/>
<evidence type="ECO:0000313" key="2">
    <source>
        <dbReference type="Proteomes" id="UP001165101"/>
    </source>
</evidence>
<reference evidence="1" key="1">
    <citation type="submission" date="2023-04" db="EMBL/GenBank/DDBJ databases">
        <title>Candida boidinii NBRC 1967.</title>
        <authorList>
            <person name="Ichikawa N."/>
            <person name="Sato H."/>
            <person name="Tonouchi N."/>
        </authorList>
    </citation>
    <scope>NUCLEOTIDE SEQUENCE</scope>
    <source>
        <strain evidence="1">NBRC 1967</strain>
    </source>
</reference>
<accession>A0ACB5UCP4</accession>
<dbReference type="EMBL" id="BSXV01010230">
    <property type="protein sequence ID" value="GMF07995.1"/>
    <property type="molecule type" value="Genomic_DNA"/>
</dbReference>
<evidence type="ECO:0000313" key="1">
    <source>
        <dbReference type="EMBL" id="GMF07995.1"/>
    </source>
</evidence>
<sequence>MLPLFHGEHVYENYKLDSVEVANKYLNDPEFNTPNKIRMVELMLDVMDAPSSLVQQAAFSAKINAGK</sequence>
<comment type="caution">
    <text evidence="1">The sequence shown here is derived from an EMBL/GenBank/DDBJ whole genome shotgun (WGS) entry which is preliminary data.</text>
</comment>
<organism evidence="1 2">
    <name type="scientific">Candida boidinii</name>
    <name type="common">Yeast</name>
    <dbReference type="NCBI Taxonomy" id="5477"/>
    <lineage>
        <taxon>Eukaryota</taxon>
        <taxon>Fungi</taxon>
        <taxon>Dikarya</taxon>
        <taxon>Ascomycota</taxon>
        <taxon>Saccharomycotina</taxon>
        <taxon>Pichiomycetes</taxon>
        <taxon>Pichiales</taxon>
        <taxon>Pichiaceae</taxon>
        <taxon>Ogataea</taxon>
        <taxon>Ogataea/Candida clade</taxon>
    </lineage>
</organism>
<gene>
    <name evidence="1" type="ORF">Cboi01_000676100</name>
</gene>
<keyword evidence="2" id="KW-1185">Reference proteome</keyword>
<protein>
    <submittedName>
        <fullName evidence="1">Unnamed protein product</fullName>
    </submittedName>
</protein>
<name>A0ACB5UCP4_CANBO</name>
<dbReference type="Proteomes" id="UP001165101">
    <property type="component" value="Unassembled WGS sequence"/>
</dbReference>